<dbReference type="GO" id="GO:0055085">
    <property type="term" value="P:transmembrane transport"/>
    <property type="evidence" value="ECO:0007669"/>
    <property type="project" value="InterPro"/>
</dbReference>
<dbReference type="Proteomes" id="UP000199039">
    <property type="component" value="Unassembled WGS sequence"/>
</dbReference>
<comment type="subcellular location">
    <subcellularLocation>
        <location evidence="1 7">Cell membrane</location>
        <topology evidence="1 7">Multi-pass membrane protein</topology>
    </subcellularLocation>
</comment>
<dbReference type="OrthoDB" id="9805974at2"/>
<comment type="similarity">
    <text evidence="7">Belongs to the binding-protein-dependent transport system permease family.</text>
</comment>
<dbReference type="InterPro" id="IPR000515">
    <property type="entry name" value="MetI-like"/>
</dbReference>
<dbReference type="InterPro" id="IPR051393">
    <property type="entry name" value="ABC_transporter_permease"/>
</dbReference>
<keyword evidence="4 7" id="KW-0812">Transmembrane</keyword>
<evidence type="ECO:0000256" key="1">
    <source>
        <dbReference type="ARBA" id="ARBA00004651"/>
    </source>
</evidence>
<accession>A0A1G6KMZ2</accession>
<organism evidence="10 11">
    <name type="scientific">Sanguibacter gelidistatuariae</name>
    <dbReference type="NCBI Taxonomy" id="1814289"/>
    <lineage>
        <taxon>Bacteria</taxon>
        <taxon>Bacillati</taxon>
        <taxon>Actinomycetota</taxon>
        <taxon>Actinomycetes</taxon>
        <taxon>Micrococcales</taxon>
        <taxon>Sanguibacteraceae</taxon>
        <taxon>Sanguibacter</taxon>
    </lineage>
</organism>
<dbReference type="InterPro" id="IPR035906">
    <property type="entry name" value="MetI-like_sf"/>
</dbReference>
<evidence type="ECO:0000256" key="4">
    <source>
        <dbReference type="ARBA" id="ARBA00022692"/>
    </source>
</evidence>
<feature type="transmembrane region" description="Helical" evidence="7">
    <location>
        <begin position="32"/>
        <end position="57"/>
    </location>
</feature>
<dbReference type="GO" id="GO:0005886">
    <property type="term" value="C:plasma membrane"/>
    <property type="evidence" value="ECO:0007669"/>
    <property type="project" value="UniProtKB-SubCell"/>
</dbReference>
<dbReference type="EMBL" id="FMYH01000002">
    <property type="protein sequence ID" value="SDC32344.1"/>
    <property type="molecule type" value="Genomic_DNA"/>
</dbReference>
<dbReference type="PANTHER" id="PTHR30193:SF37">
    <property type="entry name" value="INNER MEMBRANE ABC TRANSPORTER PERMEASE PROTEIN YCJO"/>
    <property type="match status" value="1"/>
</dbReference>
<evidence type="ECO:0000256" key="5">
    <source>
        <dbReference type="ARBA" id="ARBA00022989"/>
    </source>
</evidence>
<dbReference type="RefSeq" id="WP_093182253.1">
    <property type="nucleotide sequence ID" value="NZ_FMYH01000002.1"/>
</dbReference>
<feature type="transmembrane region" description="Helical" evidence="7">
    <location>
        <begin position="281"/>
        <end position="301"/>
    </location>
</feature>
<evidence type="ECO:0000313" key="11">
    <source>
        <dbReference type="Proteomes" id="UP000199039"/>
    </source>
</evidence>
<feature type="transmembrane region" description="Helical" evidence="7">
    <location>
        <begin position="175"/>
        <end position="197"/>
    </location>
</feature>
<evidence type="ECO:0000256" key="8">
    <source>
        <dbReference type="SAM" id="MobiDB-lite"/>
    </source>
</evidence>
<feature type="transmembrane region" description="Helical" evidence="7">
    <location>
        <begin position="127"/>
        <end position="147"/>
    </location>
</feature>
<feature type="transmembrane region" description="Helical" evidence="7">
    <location>
        <begin position="230"/>
        <end position="249"/>
    </location>
</feature>
<evidence type="ECO:0000256" key="3">
    <source>
        <dbReference type="ARBA" id="ARBA00022475"/>
    </source>
</evidence>
<dbReference type="SUPFAM" id="SSF161098">
    <property type="entry name" value="MetI-like"/>
    <property type="match status" value="1"/>
</dbReference>
<dbReference type="AlphaFoldDB" id="A0A1G6KMZ2"/>
<protein>
    <submittedName>
        <fullName evidence="10">Carbohydrate ABC transporter membrane protein 1, CUT1 family</fullName>
    </submittedName>
</protein>
<evidence type="ECO:0000256" key="6">
    <source>
        <dbReference type="ARBA" id="ARBA00023136"/>
    </source>
</evidence>
<evidence type="ECO:0000313" key="10">
    <source>
        <dbReference type="EMBL" id="SDC32344.1"/>
    </source>
</evidence>
<name>A0A1G6KMZ2_9MICO</name>
<keyword evidence="6 7" id="KW-0472">Membrane</keyword>
<dbReference type="Pfam" id="PF00528">
    <property type="entry name" value="BPD_transp_1"/>
    <property type="match status" value="1"/>
</dbReference>
<keyword evidence="3" id="KW-1003">Cell membrane</keyword>
<evidence type="ECO:0000256" key="2">
    <source>
        <dbReference type="ARBA" id="ARBA00022448"/>
    </source>
</evidence>
<dbReference type="PROSITE" id="PS50928">
    <property type="entry name" value="ABC_TM1"/>
    <property type="match status" value="1"/>
</dbReference>
<reference evidence="10 11" key="1">
    <citation type="submission" date="2016-09" db="EMBL/GenBank/DDBJ databases">
        <authorList>
            <person name="Capua I."/>
            <person name="De Benedictis P."/>
            <person name="Joannis T."/>
            <person name="Lombin L.H."/>
            <person name="Cattoli G."/>
        </authorList>
    </citation>
    <scope>NUCLEOTIDE SEQUENCE [LARGE SCALE GENOMIC DNA]</scope>
    <source>
        <strain evidence="10 11">ISLP-3</strain>
    </source>
</reference>
<keyword evidence="5 7" id="KW-1133">Transmembrane helix</keyword>
<proteinExistence type="inferred from homology"/>
<keyword evidence="2 7" id="KW-0813">Transport</keyword>
<sequence>MTATLTKPPTEDSPSRHTTRARGTSLKLQQRYGYLFIAVPLLLFLVFAVIPVVMALVMSFTDYSVIGTTTWVGGANFAALIDDPYFWLSLKNTAIYTALFVPLGLTVALGTALIINRRIRAVKLFRTFFYIPVVCSSVAAATIWYWLLNPDFGLINIALGWIGIDGPAWLYSSRWAMVAIVIMSAWATFGTNMMIFLGGLQGISRDLLEAARIDGANVLQRFWHVTIPQLQRTMFLVTTLLIIGAFQVFDQAFVLTKGGPGNSTLTLVYYIYNEGFGRLRMGYASSMSFVLFLIIIVFSLVNARITNKAQD</sequence>
<dbReference type="Gene3D" id="1.10.3720.10">
    <property type="entry name" value="MetI-like"/>
    <property type="match status" value="1"/>
</dbReference>
<feature type="region of interest" description="Disordered" evidence="8">
    <location>
        <begin position="1"/>
        <end position="22"/>
    </location>
</feature>
<evidence type="ECO:0000259" key="9">
    <source>
        <dbReference type="PROSITE" id="PS50928"/>
    </source>
</evidence>
<dbReference type="PANTHER" id="PTHR30193">
    <property type="entry name" value="ABC TRANSPORTER PERMEASE PROTEIN"/>
    <property type="match status" value="1"/>
</dbReference>
<evidence type="ECO:0000256" key="7">
    <source>
        <dbReference type="RuleBase" id="RU363032"/>
    </source>
</evidence>
<dbReference type="CDD" id="cd06261">
    <property type="entry name" value="TM_PBP2"/>
    <property type="match status" value="1"/>
</dbReference>
<keyword evidence="11" id="KW-1185">Reference proteome</keyword>
<feature type="transmembrane region" description="Helical" evidence="7">
    <location>
        <begin position="94"/>
        <end position="115"/>
    </location>
</feature>
<gene>
    <name evidence="10" type="ORF">SAMN05216410_1639</name>
</gene>
<dbReference type="STRING" id="1814289.SAMN05216410_1639"/>
<feature type="domain" description="ABC transmembrane type-1" evidence="9">
    <location>
        <begin position="90"/>
        <end position="302"/>
    </location>
</feature>